<comment type="caution">
    <text evidence="10">The sequence shown here is derived from an EMBL/GenBank/DDBJ whole genome shotgun (WGS) entry which is preliminary data.</text>
</comment>
<accession>A0A6A2ZJV4</accession>
<evidence type="ECO:0000256" key="8">
    <source>
        <dbReference type="RuleBase" id="RU361233"/>
    </source>
</evidence>
<sequence length="131" mass="14332">MGLILTLVAAILTGLDKETKIIPISITKTLPNLHGLVTAKWHYMSSFVYFLISNAIAFSYAAAYLVASMAVRTSKDKTGIVLVVLDMTIMGLLLSANGAEIAVGVLGQYGNSHVQWRRLWPFSTFTRNQGR</sequence>
<evidence type="ECO:0000313" key="11">
    <source>
        <dbReference type="Proteomes" id="UP000436088"/>
    </source>
</evidence>
<evidence type="ECO:0000313" key="10">
    <source>
        <dbReference type="EMBL" id="KAE8692013.1"/>
    </source>
</evidence>
<keyword evidence="6 8" id="KW-1133">Transmembrane helix</keyword>
<feature type="transmembrane region" description="Helical" evidence="8">
    <location>
        <begin position="79"/>
        <end position="99"/>
    </location>
</feature>
<reference evidence="10" key="1">
    <citation type="submission" date="2019-09" db="EMBL/GenBank/DDBJ databases">
        <title>Draft genome information of white flower Hibiscus syriacus.</title>
        <authorList>
            <person name="Kim Y.-M."/>
        </authorList>
    </citation>
    <scope>NUCLEOTIDE SEQUENCE [LARGE SCALE GENOMIC DNA]</scope>
    <source>
        <strain evidence="10">YM2019G1</strain>
    </source>
</reference>
<keyword evidence="7 8" id="KW-0472">Membrane</keyword>
<dbReference type="AlphaFoldDB" id="A0A6A2ZJV4"/>
<evidence type="ECO:0000259" key="9">
    <source>
        <dbReference type="Pfam" id="PF04535"/>
    </source>
</evidence>
<proteinExistence type="inferred from homology"/>
<dbReference type="GO" id="GO:0005886">
    <property type="term" value="C:plasma membrane"/>
    <property type="evidence" value="ECO:0007669"/>
    <property type="project" value="UniProtKB-SubCell"/>
</dbReference>
<organism evidence="10 11">
    <name type="scientific">Hibiscus syriacus</name>
    <name type="common">Rose of Sharon</name>
    <dbReference type="NCBI Taxonomy" id="106335"/>
    <lineage>
        <taxon>Eukaryota</taxon>
        <taxon>Viridiplantae</taxon>
        <taxon>Streptophyta</taxon>
        <taxon>Embryophyta</taxon>
        <taxon>Tracheophyta</taxon>
        <taxon>Spermatophyta</taxon>
        <taxon>Magnoliopsida</taxon>
        <taxon>eudicotyledons</taxon>
        <taxon>Gunneridae</taxon>
        <taxon>Pentapetalae</taxon>
        <taxon>rosids</taxon>
        <taxon>malvids</taxon>
        <taxon>Malvales</taxon>
        <taxon>Malvaceae</taxon>
        <taxon>Malvoideae</taxon>
        <taxon>Hibiscus</taxon>
    </lineage>
</organism>
<comment type="similarity">
    <text evidence="2 8">Belongs to the Casparian strip membrane proteins (CASP) family.</text>
</comment>
<evidence type="ECO:0000256" key="5">
    <source>
        <dbReference type="ARBA" id="ARBA00022692"/>
    </source>
</evidence>
<dbReference type="EMBL" id="VEPZ02001141">
    <property type="protein sequence ID" value="KAE8692013.1"/>
    <property type="molecule type" value="Genomic_DNA"/>
</dbReference>
<dbReference type="InterPro" id="IPR006459">
    <property type="entry name" value="CASP/CASPL"/>
</dbReference>
<evidence type="ECO:0000256" key="7">
    <source>
        <dbReference type="ARBA" id="ARBA00023136"/>
    </source>
</evidence>
<dbReference type="InterPro" id="IPR044173">
    <property type="entry name" value="CASPL"/>
</dbReference>
<dbReference type="NCBIfam" id="TIGR01569">
    <property type="entry name" value="A_tha_TIGR01569"/>
    <property type="match status" value="1"/>
</dbReference>
<comment type="caution">
    <text evidence="8">Lacks conserved residue(s) required for the propagation of feature annotation.</text>
</comment>
<evidence type="ECO:0000256" key="6">
    <source>
        <dbReference type="ARBA" id="ARBA00022989"/>
    </source>
</evidence>
<name>A0A6A2ZJV4_HIBSY</name>
<evidence type="ECO:0000256" key="4">
    <source>
        <dbReference type="ARBA" id="ARBA00022475"/>
    </source>
</evidence>
<dbReference type="PANTHER" id="PTHR36488">
    <property type="entry name" value="CASP-LIKE PROTEIN 1U1"/>
    <property type="match status" value="1"/>
</dbReference>
<keyword evidence="4 8" id="KW-1003">Cell membrane</keyword>
<keyword evidence="5 8" id="KW-0812">Transmembrane</keyword>
<dbReference type="Pfam" id="PF04535">
    <property type="entry name" value="CASP_dom"/>
    <property type="match status" value="1"/>
</dbReference>
<keyword evidence="11" id="KW-1185">Reference proteome</keyword>
<dbReference type="PANTHER" id="PTHR36488:SF8">
    <property type="entry name" value="CASP-LIKE PROTEIN 1U1"/>
    <property type="match status" value="1"/>
</dbReference>
<evidence type="ECO:0000256" key="3">
    <source>
        <dbReference type="ARBA" id="ARBA00011489"/>
    </source>
</evidence>
<evidence type="ECO:0000256" key="2">
    <source>
        <dbReference type="ARBA" id="ARBA00007651"/>
    </source>
</evidence>
<evidence type="ECO:0000256" key="1">
    <source>
        <dbReference type="ARBA" id="ARBA00004651"/>
    </source>
</evidence>
<gene>
    <name evidence="10" type="ORF">F3Y22_tig00110863pilonHSYRG00003</name>
</gene>
<dbReference type="InterPro" id="IPR006702">
    <property type="entry name" value="CASP_dom"/>
</dbReference>
<protein>
    <recommendedName>
        <fullName evidence="8">CASP-like protein</fullName>
    </recommendedName>
</protein>
<comment type="subunit">
    <text evidence="3 8">Homodimer and heterodimers.</text>
</comment>
<feature type="transmembrane region" description="Helical" evidence="8">
    <location>
        <begin position="41"/>
        <end position="67"/>
    </location>
</feature>
<feature type="domain" description="Casparian strip membrane protein" evidence="9">
    <location>
        <begin position="3"/>
        <end position="119"/>
    </location>
</feature>
<comment type="subcellular location">
    <subcellularLocation>
        <location evidence="1 8">Cell membrane</location>
        <topology evidence="1 8">Multi-pass membrane protein</topology>
    </subcellularLocation>
</comment>
<dbReference type="Proteomes" id="UP000436088">
    <property type="component" value="Unassembled WGS sequence"/>
</dbReference>